<dbReference type="Gene3D" id="3.90.550.10">
    <property type="entry name" value="Spore Coat Polysaccharide Biosynthesis Protein SpsA, Chain A"/>
    <property type="match status" value="1"/>
</dbReference>
<gene>
    <name evidence="10" type="ORF">SAMN05443544_3440</name>
</gene>
<comment type="subcellular location">
    <subcellularLocation>
        <location evidence="1">Membrane</location>
        <topology evidence="1">Multi-pass membrane protein</topology>
    </subcellularLocation>
</comment>
<dbReference type="InterPro" id="IPR029044">
    <property type="entry name" value="Nucleotide-diphossugar_trans"/>
</dbReference>
<dbReference type="GO" id="GO:0016758">
    <property type="term" value="F:hexosyltransferase activity"/>
    <property type="evidence" value="ECO:0007669"/>
    <property type="project" value="TreeGrafter"/>
</dbReference>
<evidence type="ECO:0000256" key="8">
    <source>
        <dbReference type="SAM" id="Phobius"/>
    </source>
</evidence>
<feature type="transmembrane region" description="Helical" evidence="8">
    <location>
        <begin position="20"/>
        <end position="44"/>
    </location>
</feature>
<keyword evidence="4 8" id="KW-0812">Transmembrane</keyword>
<keyword evidence="11" id="KW-1185">Reference proteome</keyword>
<accession>A0A1N6HRY4</accession>
<evidence type="ECO:0000259" key="9">
    <source>
        <dbReference type="Pfam" id="PF13632"/>
    </source>
</evidence>
<reference evidence="11" key="1">
    <citation type="submission" date="2016-11" db="EMBL/GenBank/DDBJ databases">
        <authorList>
            <person name="Varghese N."/>
            <person name="Submissions S."/>
        </authorList>
    </citation>
    <scope>NUCLEOTIDE SEQUENCE [LARGE SCALE GENOMIC DNA]</scope>
    <source>
        <strain evidence="11">DSM 8595</strain>
    </source>
</reference>
<evidence type="ECO:0000313" key="10">
    <source>
        <dbReference type="EMBL" id="SIO22521.1"/>
    </source>
</evidence>
<keyword evidence="3 10" id="KW-0808">Transferase</keyword>
<organism evidence="10 11">
    <name type="scientific">Agromyces cerinus subsp. cerinus</name>
    <dbReference type="NCBI Taxonomy" id="232089"/>
    <lineage>
        <taxon>Bacteria</taxon>
        <taxon>Bacillati</taxon>
        <taxon>Actinomycetota</taxon>
        <taxon>Actinomycetes</taxon>
        <taxon>Micrococcales</taxon>
        <taxon>Microbacteriaceae</taxon>
        <taxon>Agromyces</taxon>
    </lineage>
</organism>
<dbReference type="Proteomes" id="UP000184699">
    <property type="component" value="Unassembled WGS sequence"/>
</dbReference>
<evidence type="ECO:0000313" key="11">
    <source>
        <dbReference type="Proteomes" id="UP000184699"/>
    </source>
</evidence>
<dbReference type="SUPFAM" id="SSF53448">
    <property type="entry name" value="Nucleotide-diphospho-sugar transferases"/>
    <property type="match status" value="1"/>
</dbReference>
<keyword evidence="5 8" id="KW-1133">Transmembrane helix</keyword>
<evidence type="ECO:0000256" key="1">
    <source>
        <dbReference type="ARBA" id="ARBA00004141"/>
    </source>
</evidence>
<evidence type="ECO:0000256" key="7">
    <source>
        <dbReference type="SAM" id="MobiDB-lite"/>
    </source>
</evidence>
<evidence type="ECO:0000256" key="3">
    <source>
        <dbReference type="ARBA" id="ARBA00022679"/>
    </source>
</evidence>
<feature type="transmembrane region" description="Helical" evidence="8">
    <location>
        <begin position="332"/>
        <end position="355"/>
    </location>
</feature>
<dbReference type="Pfam" id="PF13632">
    <property type="entry name" value="Glyco_trans_2_3"/>
    <property type="match status" value="1"/>
</dbReference>
<keyword evidence="2" id="KW-0328">Glycosyltransferase</keyword>
<feature type="domain" description="Glycosyltransferase 2-like" evidence="9">
    <location>
        <begin position="164"/>
        <end position="375"/>
    </location>
</feature>
<dbReference type="GO" id="GO:0005886">
    <property type="term" value="C:plasma membrane"/>
    <property type="evidence" value="ECO:0007669"/>
    <property type="project" value="TreeGrafter"/>
</dbReference>
<dbReference type="PANTHER" id="PTHR43867:SF2">
    <property type="entry name" value="CELLULOSE SYNTHASE CATALYTIC SUBUNIT A [UDP-FORMING]"/>
    <property type="match status" value="1"/>
</dbReference>
<evidence type="ECO:0000256" key="5">
    <source>
        <dbReference type="ARBA" id="ARBA00022989"/>
    </source>
</evidence>
<evidence type="ECO:0000256" key="2">
    <source>
        <dbReference type="ARBA" id="ARBA00022676"/>
    </source>
</evidence>
<dbReference type="EMBL" id="FSRJ01000004">
    <property type="protein sequence ID" value="SIO22521.1"/>
    <property type="molecule type" value="Genomic_DNA"/>
</dbReference>
<evidence type="ECO:0000256" key="6">
    <source>
        <dbReference type="ARBA" id="ARBA00023136"/>
    </source>
</evidence>
<keyword evidence="6 8" id="KW-0472">Membrane</keyword>
<dbReference type="RefSeq" id="WP_074261513.1">
    <property type="nucleotide sequence ID" value="NZ_FSRJ01000004.1"/>
</dbReference>
<dbReference type="InterPro" id="IPR050321">
    <property type="entry name" value="Glycosyltr_2/OpgH_subfam"/>
</dbReference>
<feature type="transmembrane region" description="Helical" evidence="8">
    <location>
        <begin position="361"/>
        <end position="381"/>
    </location>
</feature>
<dbReference type="AlphaFoldDB" id="A0A1N6HRY4"/>
<dbReference type="PANTHER" id="PTHR43867">
    <property type="entry name" value="CELLULOSE SYNTHASE CATALYTIC SUBUNIT A [UDP-FORMING]"/>
    <property type="match status" value="1"/>
</dbReference>
<proteinExistence type="predicted"/>
<name>A0A1N6HRY4_9MICO</name>
<sequence length="465" mass="50855">MLEPIVWSELFAGVPVAFQVLFWIALTLTVISFVSIASLAVAGFRYRRGRRRPILEGAPGEDDFLWVFVVPALDEEVTIADSVARLLDAEAHRAVVLVVDDGSTDRTGEILRGIDDPRLRVLTRTAPNARRGKAAALNEAYRHIRDELLTEPGFSGIADDRVIVGIIDADGRLERHAPARVAWHFADPRTAGVQVLVRIYNANRFLTWAQDVEFSSFGLVYQAGRASWGTANMGGNGQFNRLSALTSIAVDDGPWRDRLTEDQDLGVRLLQAGWRGGQENGAAIDQQGVPAIRRLYRQRVRWAQGGWQALGLIGGSARLEQGPIARIDAVHYLLTPVLISIAGLDFFATIVLAVVLQVPVVPASLTIFLLFLTLGFGPGFITLSLRGRGIRGLLLALVETVPYAVYTWIVFPVFLTALARHWTGRTNWAKTAREAIGPRLPDPADPLASDGSGRTNVEGQAQPRP</sequence>
<feature type="region of interest" description="Disordered" evidence="7">
    <location>
        <begin position="436"/>
        <end position="465"/>
    </location>
</feature>
<dbReference type="OrthoDB" id="9806824at2"/>
<dbReference type="InterPro" id="IPR001173">
    <property type="entry name" value="Glyco_trans_2-like"/>
</dbReference>
<protein>
    <submittedName>
        <fullName evidence="10">Glycosyltransferase, catalytic subunit of cellulose synthase and poly-beta-1,6-N-acetylglucosamine synthase</fullName>
    </submittedName>
</protein>
<evidence type="ECO:0000256" key="4">
    <source>
        <dbReference type="ARBA" id="ARBA00022692"/>
    </source>
</evidence>
<dbReference type="STRING" id="232089.SAMN05443544_3440"/>
<feature type="transmembrane region" description="Helical" evidence="8">
    <location>
        <begin position="393"/>
        <end position="415"/>
    </location>
</feature>